<dbReference type="InterPro" id="IPR003594">
    <property type="entry name" value="HATPase_dom"/>
</dbReference>
<dbReference type="SUPFAM" id="SSF52172">
    <property type="entry name" value="CheY-like"/>
    <property type="match status" value="1"/>
</dbReference>
<dbReference type="Gene3D" id="3.40.50.2300">
    <property type="match status" value="1"/>
</dbReference>
<keyword evidence="6 14" id="KW-0812">Transmembrane</keyword>
<gene>
    <name evidence="18" type="ORF">CBG56_06705</name>
    <name evidence="17" type="ORF">RO02_08015</name>
</gene>
<dbReference type="GO" id="GO:0005524">
    <property type="term" value="F:ATP binding"/>
    <property type="evidence" value="ECO:0007669"/>
    <property type="project" value="UniProtKB-KW"/>
</dbReference>
<evidence type="ECO:0000313" key="17">
    <source>
        <dbReference type="EMBL" id="ALM94564.1"/>
    </source>
</evidence>
<dbReference type="Gene3D" id="1.20.120.160">
    <property type="entry name" value="HPT domain"/>
    <property type="match status" value="1"/>
</dbReference>
<dbReference type="Gene3D" id="3.30.565.10">
    <property type="entry name" value="Histidine kinase-like ATPase, C-terminal domain"/>
    <property type="match status" value="1"/>
</dbReference>
<dbReference type="SMART" id="SM00388">
    <property type="entry name" value="HisKA"/>
    <property type="match status" value="1"/>
</dbReference>
<evidence type="ECO:0000259" key="16">
    <source>
        <dbReference type="PROSITE" id="PS50110"/>
    </source>
</evidence>
<dbReference type="GO" id="GO:0005886">
    <property type="term" value="C:plasma membrane"/>
    <property type="evidence" value="ECO:0007669"/>
    <property type="project" value="UniProtKB-SubCell"/>
</dbReference>
<reference evidence="17 19" key="1">
    <citation type="submission" date="2015-11" db="EMBL/GenBank/DDBJ databases">
        <authorList>
            <person name="Kook J.-K."/>
            <person name="Park S.-N."/>
            <person name="Lim Y.K."/>
            <person name="Jo E."/>
        </authorList>
    </citation>
    <scope>NUCLEOTIDE SEQUENCE [LARGE SCALE GENOMIC DNA]</scope>
    <source>
        <strain evidence="17 19">ChDC F306</strain>
    </source>
</reference>
<dbReference type="SUPFAM" id="SSF55874">
    <property type="entry name" value="ATPase domain of HSP90 chaperone/DNA topoisomerase II/histidine kinase"/>
    <property type="match status" value="1"/>
</dbReference>
<keyword evidence="11 14" id="KW-0472">Membrane</keyword>
<keyword evidence="13" id="KW-0175">Coiled coil</keyword>
<dbReference type="Proteomes" id="UP000224507">
    <property type="component" value="Unassembled WGS sequence"/>
</dbReference>
<evidence type="ECO:0000256" key="8">
    <source>
        <dbReference type="ARBA" id="ARBA00022840"/>
    </source>
</evidence>
<dbReference type="CDD" id="cd00082">
    <property type="entry name" value="HisKA"/>
    <property type="match status" value="1"/>
</dbReference>
<dbReference type="PROSITE" id="PS50109">
    <property type="entry name" value="HIS_KIN"/>
    <property type="match status" value="1"/>
</dbReference>
<dbReference type="EMBL" id="NIRO01000006">
    <property type="protein sequence ID" value="PHI15290.1"/>
    <property type="molecule type" value="Genomic_DNA"/>
</dbReference>
<keyword evidence="10" id="KW-0902">Two-component regulatory system</keyword>
<keyword evidence="7" id="KW-0547">Nucleotide-binding</keyword>
<evidence type="ECO:0000313" key="20">
    <source>
        <dbReference type="Proteomes" id="UP000224507"/>
    </source>
</evidence>
<organism evidence="18 20">
    <name type="scientific">Fusobacterium nucleatum subsp. polymorphum</name>
    <name type="common">Fusobacterium polymorphum</name>
    <dbReference type="NCBI Taxonomy" id="76857"/>
    <lineage>
        <taxon>Bacteria</taxon>
        <taxon>Fusobacteriati</taxon>
        <taxon>Fusobacteriota</taxon>
        <taxon>Fusobacteriia</taxon>
        <taxon>Fusobacteriales</taxon>
        <taxon>Fusobacteriaceae</taxon>
        <taxon>Fusobacterium</taxon>
    </lineage>
</organism>
<proteinExistence type="predicted"/>
<evidence type="ECO:0000256" key="10">
    <source>
        <dbReference type="ARBA" id="ARBA00023012"/>
    </source>
</evidence>
<dbReference type="Pfam" id="PF02518">
    <property type="entry name" value="HATPase_c"/>
    <property type="match status" value="1"/>
</dbReference>
<evidence type="ECO:0000256" key="4">
    <source>
        <dbReference type="ARBA" id="ARBA00022475"/>
    </source>
</evidence>
<keyword evidence="5 12" id="KW-0597">Phosphoprotein</keyword>
<evidence type="ECO:0000256" key="12">
    <source>
        <dbReference type="PROSITE-ProRule" id="PRU00169"/>
    </source>
</evidence>
<dbReference type="CDD" id="cd17546">
    <property type="entry name" value="REC_hyHK_CKI1_RcsC-like"/>
    <property type="match status" value="1"/>
</dbReference>
<evidence type="ECO:0000256" key="5">
    <source>
        <dbReference type="ARBA" id="ARBA00022553"/>
    </source>
</evidence>
<evidence type="ECO:0000256" key="1">
    <source>
        <dbReference type="ARBA" id="ARBA00000085"/>
    </source>
</evidence>
<dbReference type="EMBL" id="CP013121">
    <property type="protein sequence ID" value="ALM94564.1"/>
    <property type="molecule type" value="Genomic_DNA"/>
</dbReference>
<evidence type="ECO:0000313" key="18">
    <source>
        <dbReference type="EMBL" id="PHI15290.1"/>
    </source>
</evidence>
<dbReference type="Pfam" id="PF00072">
    <property type="entry name" value="Response_reg"/>
    <property type="match status" value="1"/>
</dbReference>
<keyword evidence="4" id="KW-1003">Cell membrane</keyword>
<dbReference type="PANTHER" id="PTHR45339:SF1">
    <property type="entry name" value="HYBRID SIGNAL TRANSDUCTION HISTIDINE KINASE J"/>
    <property type="match status" value="1"/>
</dbReference>
<accession>A0A0S1YVX5</accession>
<dbReference type="PRINTS" id="PR00344">
    <property type="entry name" value="BCTRLSENSOR"/>
</dbReference>
<dbReference type="Proteomes" id="UP000067061">
    <property type="component" value="Chromosome"/>
</dbReference>
<dbReference type="InterPro" id="IPR036890">
    <property type="entry name" value="HATPase_C_sf"/>
</dbReference>
<dbReference type="SMART" id="SM00448">
    <property type="entry name" value="REC"/>
    <property type="match status" value="1"/>
</dbReference>
<dbReference type="SMART" id="SM00387">
    <property type="entry name" value="HATPase_c"/>
    <property type="match status" value="1"/>
</dbReference>
<dbReference type="PROSITE" id="PS50110">
    <property type="entry name" value="RESPONSE_REGULATORY"/>
    <property type="match status" value="1"/>
</dbReference>
<comment type="subcellular location">
    <subcellularLocation>
        <location evidence="2">Cell membrane</location>
        <topology evidence="2">Multi-pass membrane protein</topology>
    </subcellularLocation>
</comment>
<feature type="coiled-coil region" evidence="13">
    <location>
        <begin position="102"/>
        <end position="145"/>
    </location>
</feature>
<dbReference type="InterPro" id="IPR005467">
    <property type="entry name" value="His_kinase_dom"/>
</dbReference>
<evidence type="ECO:0000256" key="7">
    <source>
        <dbReference type="ARBA" id="ARBA00022741"/>
    </source>
</evidence>
<keyword evidence="9 14" id="KW-1133">Transmembrane helix</keyword>
<feature type="transmembrane region" description="Helical" evidence="14">
    <location>
        <begin position="38"/>
        <end position="57"/>
    </location>
</feature>
<dbReference type="InterPro" id="IPR003661">
    <property type="entry name" value="HisK_dim/P_dom"/>
</dbReference>
<feature type="transmembrane region" description="Helical" evidence="14">
    <location>
        <begin position="7"/>
        <end position="26"/>
    </location>
</feature>
<feature type="domain" description="Histidine kinase" evidence="15">
    <location>
        <begin position="166"/>
        <end position="377"/>
    </location>
</feature>
<feature type="domain" description="Response regulatory" evidence="16">
    <location>
        <begin position="502"/>
        <end position="618"/>
    </location>
</feature>
<comment type="catalytic activity">
    <reaction evidence="1">
        <text>ATP + protein L-histidine = ADP + protein N-phospho-L-histidine.</text>
        <dbReference type="EC" id="2.7.13.3"/>
    </reaction>
</comment>
<dbReference type="Gene3D" id="1.10.287.130">
    <property type="match status" value="1"/>
</dbReference>
<dbReference type="InterPro" id="IPR004358">
    <property type="entry name" value="Sig_transdc_His_kin-like_C"/>
</dbReference>
<dbReference type="InterPro" id="IPR001789">
    <property type="entry name" value="Sig_transdc_resp-reg_receiver"/>
</dbReference>
<evidence type="ECO:0000256" key="3">
    <source>
        <dbReference type="ARBA" id="ARBA00012438"/>
    </source>
</evidence>
<dbReference type="PANTHER" id="PTHR45339">
    <property type="entry name" value="HYBRID SIGNAL TRANSDUCTION HISTIDINE KINASE J"/>
    <property type="match status" value="1"/>
</dbReference>
<dbReference type="GO" id="GO:0000155">
    <property type="term" value="F:phosphorelay sensor kinase activity"/>
    <property type="evidence" value="ECO:0007669"/>
    <property type="project" value="InterPro"/>
</dbReference>
<evidence type="ECO:0000256" key="2">
    <source>
        <dbReference type="ARBA" id="ARBA00004651"/>
    </source>
</evidence>
<name>A0A0S1YVX5_FUSNP</name>
<keyword evidence="18" id="KW-0418">Kinase</keyword>
<dbReference type="InterPro" id="IPR036097">
    <property type="entry name" value="HisK_dim/P_sf"/>
</dbReference>
<dbReference type="InterPro" id="IPR011006">
    <property type="entry name" value="CheY-like_superfamily"/>
</dbReference>
<evidence type="ECO:0000256" key="11">
    <source>
        <dbReference type="ARBA" id="ARBA00023136"/>
    </source>
</evidence>
<dbReference type="Pfam" id="PF00512">
    <property type="entry name" value="HisKA"/>
    <property type="match status" value="1"/>
</dbReference>
<evidence type="ECO:0000259" key="15">
    <source>
        <dbReference type="PROSITE" id="PS50109"/>
    </source>
</evidence>
<dbReference type="AlphaFoldDB" id="A0A0S1YVX5"/>
<dbReference type="SUPFAM" id="SSF47226">
    <property type="entry name" value="Histidine-containing phosphotransfer domain, HPT domain"/>
    <property type="match status" value="1"/>
</dbReference>
<evidence type="ECO:0000313" key="19">
    <source>
        <dbReference type="Proteomes" id="UP000067061"/>
    </source>
</evidence>
<evidence type="ECO:0000256" key="9">
    <source>
        <dbReference type="ARBA" id="ARBA00022989"/>
    </source>
</evidence>
<dbReference type="SUPFAM" id="SSF47384">
    <property type="entry name" value="Homodimeric domain of signal transducing histidine kinase"/>
    <property type="match status" value="1"/>
</dbReference>
<evidence type="ECO:0000256" key="14">
    <source>
        <dbReference type="SAM" id="Phobius"/>
    </source>
</evidence>
<dbReference type="InterPro" id="IPR036641">
    <property type="entry name" value="HPT_dom_sf"/>
</dbReference>
<dbReference type="EC" id="2.7.13.3" evidence="3"/>
<keyword evidence="8" id="KW-0067">ATP-binding</keyword>
<dbReference type="RefSeq" id="WP_060496456.1">
    <property type="nucleotide sequence ID" value="NZ_CP013121.1"/>
</dbReference>
<sequence length="623" mass="72003">MQIHKKITIINTFLIFIFVVLFIYFFNIEISLNNLLKFLLFIFLFFIMSNFFTKFFLVNTYKTIQKLDKVLSLLHNQFIAELENNFLSLQECFSEVFSTVKLDILDILVKEEEIKKEKEKAEILSAELKELNKSLEDKVNERTRELSISKEIAESANKAKNEFLAKISHEMRTPLTPIIGYSRILAKEINDPSSKEKLEIIHTSGVKLLNFTNELLDFSKIESGKVDLNYETFNIRTLFQDIYHEHIDLAKSKNINFKIDYLHANVSIYSDKIKIYEIAKNIIHNALKYTEKGFVLCDVFVENNTLFFNVYDSGIGISEENIKNIFESFVQIGSEQSGAGLGLSITKKLLEVLNGKIEVESKVGIGSTFKIQIPIETSQKEFENFSDVINKILNSNNIGIKTIFLKSILKLPLRIKDLKEAHKKQDIEEVRKINHLIKGTYGNLNLSLVYDISQKISVELKKENISFDSVLHYIEELEYLTHTLDYNELFNTYLQFKERKIKILIAEDAEETRDFLKVLLETQLVEVICVENGLEALNLLKSEKFDLIFLDISMPVMDGVQTVTTIKANDNFKDIPVVALTAHAIIGYKEKYLNYGFDAYITKPINDSVLFSCLEKFVLNEKR</sequence>
<reference evidence="18 20" key="2">
    <citation type="submission" date="2017-06" db="EMBL/GenBank/DDBJ databases">
        <title>Draft genome sequence of Fusobacterium nucleatum subsp. polymorphum KCOM 1274 (=ChDC F309).</title>
        <authorList>
            <person name="Kook J.-K."/>
            <person name="Park S.-N."/>
            <person name="Lim Y.K."/>
            <person name="Roh H."/>
        </authorList>
    </citation>
    <scope>NUCLEOTIDE SEQUENCE [LARGE SCALE GENOMIC DNA]</scope>
    <source>
        <strain evidence="18">KCOM 1274</strain>
        <strain evidence="20">KCOM 1274 (ChDC F309)</strain>
    </source>
</reference>
<evidence type="ECO:0000256" key="13">
    <source>
        <dbReference type="SAM" id="Coils"/>
    </source>
</evidence>
<evidence type="ECO:0000256" key="6">
    <source>
        <dbReference type="ARBA" id="ARBA00022692"/>
    </source>
</evidence>
<keyword evidence="18" id="KW-0808">Transferase</keyword>
<feature type="modified residue" description="4-aspartylphosphate" evidence="12">
    <location>
        <position position="551"/>
    </location>
</feature>
<protein>
    <recommendedName>
        <fullName evidence="3">histidine kinase</fullName>
        <ecNumber evidence="3">2.7.13.3</ecNumber>
    </recommendedName>
</protein>